<dbReference type="RefSeq" id="WP_079601261.1">
    <property type="nucleotide sequence ID" value="NZ_LT670817.1"/>
</dbReference>
<feature type="transmembrane region" description="Helical" evidence="1">
    <location>
        <begin position="184"/>
        <end position="203"/>
    </location>
</feature>
<dbReference type="PANTHER" id="PTHR31610">
    <property type="entry name" value="SLR0360 PROTEIN"/>
    <property type="match status" value="1"/>
</dbReference>
<name>A0A1M5LHD0_9BRAD</name>
<feature type="transmembrane region" description="Helical" evidence="1">
    <location>
        <begin position="483"/>
        <end position="500"/>
    </location>
</feature>
<evidence type="ECO:0000256" key="1">
    <source>
        <dbReference type="SAM" id="Phobius"/>
    </source>
</evidence>
<keyword evidence="1" id="KW-1133">Transmembrane helix</keyword>
<feature type="transmembrane region" description="Helical" evidence="1">
    <location>
        <begin position="361"/>
        <end position="380"/>
    </location>
</feature>
<protein>
    <submittedName>
        <fullName evidence="2">Putative MFS transporter, AGZA family, xanthine/uracil permease</fullName>
    </submittedName>
</protein>
<feature type="transmembrane region" description="Helical" evidence="1">
    <location>
        <begin position="56"/>
        <end position="78"/>
    </location>
</feature>
<feature type="transmembrane region" description="Helical" evidence="1">
    <location>
        <begin position="456"/>
        <end position="476"/>
    </location>
</feature>
<feature type="transmembrane region" description="Helical" evidence="1">
    <location>
        <begin position="506"/>
        <end position="530"/>
    </location>
</feature>
<feature type="transmembrane region" description="Helical" evidence="1">
    <location>
        <begin position="26"/>
        <end position="49"/>
    </location>
</feature>
<dbReference type="OrthoDB" id="3320984at2"/>
<feature type="transmembrane region" description="Helical" evidence="1">
    <location>
        <begin position="337"/>
        <end position="355"/>
    </location>
</feature>
<sequence>MSTNMTGTAGKPYFKPVLWTPGDWNAFFGFGTNILVNMLVLTGLLRFVLKMPDTLVFGRILPALGLMMCLSTFYYAWLAYRLAQKTGRTDVCALPSGVSVPHMFIVTFVIMLPIAIKTGDPVKAWSAGLVWVFFQSFILMIGGFIAPYIRKITPRAALLGTLAGVSVTFISMRPALEMYMTPQIGLVCFAIILLSWFGGVKYFRGIPAGLVAIAVGMIIAWGSNLFGLGLGCLSVKGVGDAFANFGFSVPIPAVGQIFSGFEFLGVILVTAIPFGIYDLVEAMDNVESAEAAGDEYPTTRVLTADGVVSLIGCLMGNPFINAVYIGHPGWKAMGGRIGYSAATGIMVVLLAWFGIISVLLALVPVVAISPILLYIGMLICAQAFQTTPIKHAPAIVLALTPHLAAWAKLQIDTMLGSTLNAAQSVGGLAADKVGEVKAAAIAALPQQGVLYHGLEVMGGGSILAGLVLGAIGVFVIEREFVKASAFAFSGAVLTYFGFMHGEAVGIGGGLGVTPGVALAYAVVAAGFLAVGKLGTSTDSISHPEMPLAAPAE</sequence>
<feature type="transmembrane region" description="Helical" evidence="1">
    <location>
        <begin position="254"/>
        <end position="276"/>
    </location>
</feature>
<reference evidence="2 3" key="1">
    <citation type="submission" date="2016-11" db="EMBL/GenBank/DDBJ databases">
        <authorList>
            <person name="Jaros S."/>
            <person name="Januszkiewicz K."/>
            <person name="Wedrychowicz H."/>
        </authorList>
    </citation>
    <scope>NUCLEOTIDE SEQUENCE [LARGE SCALE GENOMIC DNA]</scope>
    <source>
        <strain evidence="2 3">GAS138</strain>
    </source>
</reference>
<evidence type="ECO:0000313" key="3">
    <source>
        <dbReference type="Proteomes" id="UP000189796"/>
    </source>
</evidence>
<feature type="transmembrane region" description="Helical" evidence="1">
    <location>
        <begin position="306"/>
        <end position="325"/>
    </location>
</feature>
<accession>A0A1M5LHD0</accession>
<proteinExistence type="predicted"/>
<gene>
    <name evidence="2" type="ORF">SAMN05443248_2235</name>
</gene>
<keyword evidence="1" id="KW-0812">Transmembrane</keyword>
<feature type="transmembrane region" description="Helical" evidence="1">
    <location>
        <begin position="128"/>
        <end position="149"/>
    </location>
</feature>
<dbReference type="Proteomes" id="UP000189796">
    <property type="component" value="Chromosome I"/>
</dbReference>
<dbReference type="EMBL" id="LT670817">
    <property type="protein sequence ID" value="SHG64544.1"/>
    <property type="molecule type" value="Genomic_DNA"/>
</dbReference>
<feature type="transmembrane region" description="Helical" evidence="1">
    <location>
        <begin position="98"/>
        <end position="116"/>
    </location>
</feature>
<keyword evidence="1" id="KW-0472">Membrane</keyword>
<evidence type="ECO:0000313" key="2">
    <source>
        <dbReference type="EMBL" id="SHG64544.1"/>
    </source>
</evidence>
<feature type="transmembrane region" description="Helical" evidence="1">
    <location>
        <begin position="209"/>
        <end position="233"/>
    </location>
</feature>
<dbReference type="AlphaFoldDB" id="A0A1M5LHD0"/>
<organism evidence="2 3">
    <name type="scientific">Bradyrhizobium erythrophlei</name>
    <dbReference type="NCBI Taxonomy" id="1437360"/>
    <lineage>
        <taxon>Bacteria</taxon>
        <taxon>Pseudomonadati</taxon>
        <taxon>Pseudomonadota</taxon>
        <taxon>Alphaproteobacteria</taxon>
        <taxon>Hyphomicrobiales</taxon>
        <taxon>Nitrobacteraceae</taxon>
        <taxon>Bradyrhizobium</taxon>
    </lineage>
</organism>
<dbReference type="PANTHER" id="PTHR31610:SF0">
    <property type="entry name" value="SLC26A_SULP TRANSPORTER DOMAIN-CONTAINING PROTEIN"/>
    <property type="match status" value="1"/>
</dbReference>